<dbReference type="InterPro" id="IPR053152">
    <property type="entry name" value="Hydrolase_YcaC-like"/>
</dbReference>
<comment type="caution">
    <text evidence="2">The sequence shown here is derived from an EMBL/GenBank/DDBJ whole genome shotgun (WGS) entry which is preliminary data.</text>
</comment>
<dbReference type="EMBL" id="VJWA01000002">
    <property type="protein sequence ID" value="TRW15296.1"/>
    <property type="molecule type" value="Genomic_DNA"/>
</dbReference>
<dbReference type="Proteomes" id="UP000317894">
    <property type="component" value="Unassembled WGS sequence"/>
</dbReference>
<dbReference type="PANTHER" id="PTHR43559">
    <property type="entry name" value="HYDROLASE YCAC-RELATED"/>
    <property type="match status" value="1"/>
</dbReference>
<sequence length="218" mass="23843">MPGPQSRFITAADTALLLIDYQPQMLMGIRSDDPASVLNNAQIIAKAAALFGMPTVLTTITADSFAGPFVPEIAEEVFTDKIVIDRSSINAWLDENFVKAVEATGRKRLVIAGLWTGACATFNALEAIWRGYEAYFVADACGDTTPQVHERSVDRMIQGGAVPLTAQHFVYELQQDWARSETYQGVVDLLRPHSIFGNVQVPYGKWALRAHELDGAVA</sequence>
<name>A0A552UAQ2_9SPHN</name>
<evidence type="ECO:0000259" key="1">
    <source>
        <dbReference type="Pfam" id="PF00857"/>
    </source>
</evidence>
<dbReference type="InterPro" id="IPR036380">
    <property type="entry name" value="Isochorismatase-like_sf"/>
</dbReference>
<dbReference type="SUPFAM" id="SSF52499">
    <property type="entry name" value="Isochorismatase-like hydrolases"/>
    <property type="match status" value="1"/>
</dbReference>
<keyword evidence="3" id="KW-1185">Reference proteome</keyword>
<dbReference type="CDD" id="cd01012">
    <property type="entry name" value="YcaC_related"/>
    <property type="match status" value="1"/>
</dbReference>
<dbReference type="Gene3D" id="3.40.50.850">
    <property type="entry name" value="Isochorismatase-like"/>
    <property type="match status" value="1"/>
</dbReference>
<dbReference type="OrthoDB" id="9789777at2"/>
<keyword evidence="2" id="KW-0378">Hydrolase</keyword>
<protein>
    <submittedName>
        <fullName evidence="2">Hydrolase</fullName>
    </submittedName>
</protein>
<dbReference type="Pfam" id="PF00857">
    <property type="entry name" value="Isochorismatase"/>
    <property type="match status" value="1"/>
</dbReference>
<dbReference type="PANTHER" id="PTHR43559:SF1">
    <property type="entry name" value="HYDROLASE"/>
    <property type="match status" value="1"/>
</dbReference>
<organism evidence="2 3">
    <name type="scientific">Glacieibacterium frigidum</name>
    <dbReference type="NCBI Taxonomy" id="2593303"/>
    <lineage>
        <taxon>Bacteria</taxon>
        <taxon>Pseudomonadati</taxon>
        <taxon>Pseudomonadota</taxon>
        <taxon>Alphaproteobacteria</taxon>
        <taxon>Sphingomonadales</taxon>
        <taxon>Sphingosinicellaceae</taxon>
        <taxon>Glacieibacterium</taxon>
    </lineage>
</organism>
<dbReference type="InterPro" id="IPR000868">
    <property type="entry name" value="Isochorismatase-like_dom"/>
</dbReference>
<evidence type="ECO:0000313" key="2">
    <source>
        <dbReference type="EMBL" id="TRW15296.1"/>
    </source>
</evidence>
<accession>A0A552UAQ2</accession>
<gene>
    <name evidence="2" type="ORF">FMM06_12300</name>
</gene>
<proteinExistence type="predicted"/>
<feature type="domain" description="Isochorismatase-like" evidence="1">
    <location>
        <begin position="14"/>
        <end position="167"/>
    </location>
</feature>
<reference evidence="2 3" key="1">
    <citation type="submission" date="2019-07" db="EMBL/GenBank/DDBJ databases">
        <title>Novel species isolated from glacier.</title>
        <authorList>
            <person name="Liu Q."/>
            <person name="Xin Y.-H."/>
        </authorList>
    </citation>
    <scope>NUCLEOTIDE SEQUENCE [LARGE SCALE GENOMIC DNA]</scope>
    <source>
        <strain evidence="2 3">LB1R16</strain>
    </source>
</reference>
<dbReference type="AlphaFoldDB" id="A0A552UAQ2"/>
<dbReference type="GO" id="GO:0016787">
    <property type="term" value="F:hydrolase activity"/>
    <property type="evidence" value="ECO:0007669"/>
    <property type="project" value="UniProtKB-KW"/>
</dbReference>
<evidence type="ECO:0000313" key="3">
    <source>
        <dbReference type="Proteomes" id="UP000317894"/>
    </source>
</evidence>